<dbReference type="CDD" id="cd00009">
    <property type="entry name" value="AAA"/>
    <property type="match status" value="1"/>
</dbReference>
<feature type="domain" description="AAA+ ATPase" evidence="3">
    <location>
        <begin position="233"/>
        <end position="369"/>
    </location>
</feature>
<name>Q24ZR1_DESHY</name>
<dbReference type="KEGG" id="dsy:DSY0692"/>
<protein>
    <recommendedName>
        <fullName evidence="3">AAA+ ATPase domain-containing protein</fullName>
    </recommendedName>
</protein>
<evidence type="ECO:0000313" key="4">
    <source>
        <dbReference type="EMBL" id="BAE82481.1"/>
    </source>
</evidence>
<dbReference type="HOGENOM" id="CLU_002836_0_0_9"/>
<gene>
    <name evidence="4" type="ordered locus">DSY0692</name>
</gene>
<organism evidence="4 5">
    <name type="scientific">Desulfitobacterium hafniense (strain Y51)</name>
    <dbReference type="NCBI Taxonomy" id="138119"/>
    <lineage>
        <taxon>Bacteria</taxon>
        <taxon>Bacillati</taxon>
        <taxon>Bacillota</taxon>
        <taxon>Clostridia</taxon>
        <taxon>Eubacteriales</taxon>
        <taxon>Desulfitobacteriaceae</taxon>
        <taxon>Desulfitobacterium</taxon>
    </lineage>
</organism>
<evidence type="ECO:0000313" key="5">
    <source>
        <dbReference type="Proteomes" id="UP000001946"/>
    </source>
</evidence>
<dbReference type="GO" id="GO:0016887">
    <property type="term" value="F:ATP hydrolysis activity"/>
    <property type="evidence" value="ECO:0007669"/>
    <property type="project" value="InterPro"/>
</dbReference>
<feature type="coiled-coil region" evidence="1">
    <location>
        <begin position="715"/>
        <end position="742"/>
    </location>
</feature>
<sequence length="1504" mass="172259">MGVYMADTVKQLRIFIASPGDCKLEREAVRRICKEDQTILAICRANRISLDVYGWEEICSNVGRPQSIINAAVEKFDPDWFVFILSHRFGSDAGLGMTGTEEEWNLARQLNEKGGGHPRVSIFFNQKSVLPHEQDSYQIEALQRFRDTIFKEYQALAGSFDGTKDFEKKFQAYLTEILLNLDREHQDITIDRLKHELLAASNVLLDYQRTLADRQQIERSEFTELLQRIEESEHSTTLVLGSPGSGKSSLLSTLVHHLKEKGISLLSIKADVLGTYINTADDLRKALNLSLDIRDAVAALAEKEKVVVIFDQLDAIAELLDIKSGRLNVLLNLIHNLSGQKGVHIIASSREFEYRHDVRLNSINADKIALELPVWEKITPVLEQAGHETNSMSDALKELLRTPLHLKVFLDVAKPGAVFHSLHALLEKLWEQRVLAPYVPQDSHLLLTDLAKRMAEEESLWLPLACADGHPEGRRFLEQNDILVRGQDNLTIGFRHQTYYDYTLTRVFAGGSISLADYVFQRQDGLFIRPTFLSCLQYLRTASPAEYHRQLKIFFETGLRPHLFSLLLEFLGSQKNPDDMEAYLMLPLLNSDTEGPKVLGAVVGSPGWFNRLYGYEGLDRWMNKVVESASLCVPLLTSAAGFAGMDVIDLIKKYWFGDTTYDHLTLSVFLEFKDWDSQSVRLAEKLVSRNDLWIVGTFVEKIAEVNPELASRVLLARLDGKLAKVVQEIEAKEEAETEFQEDEQYSMNFQSKNEPLEKLLENRMDFINFDLMAEGAPEAFLQWIWPWFVDVVSRVSLEEHDFVLEYRSDTATFRGRLEREHEENIETGLLVAIKELAKNNIQAFLQFIHDNASTDLLGVHCLLAQGLEEITASEPQQVLAYLVGDPRRLYLGDYDDFHKYTKRLITDVFPHLNQADRLRLEAAVLAFDHYKRVVPEWDANDRRKRLIWSRQHRLRLLRAFPEEYLSLKTRQIKAEEERAFPKLTDYDSKILADWIGPRINADEMTKASDDELINLFNQLPDETQWDNPRRRTEDSSRGGGAVQQSREFKELAKNTPYRAVGMIPNFEPGRHESYAGAGLEGLAESDLPLADIIRLVEYLDRKGFSSEKFREGAASALEKLAGRENGLPDGILTLLEKWLAEYPEPYWPDQNECQEKNKEEIKGSILSGRGLFYLPHGRGTILRAILAGYLKRRPSDCNNWARVIRSRLGKEPHPAVWALTMMHMPVLFNGDPEGATQIYDAVIQTCPQVLEKQFTIYSIARVMRRCQPIEILQKWLEKIIRCPSELNHQAYGEMLFLYHYYYQDSWSTDRIIRFLLETDNENVLLGLAYGASHLWSNLKDKTMARDILCCLASHNDKSIQHAVTDVFRHNSDHFQLNEDIKKVILAVCTNNSVLIGAATDLIELLNDYTGIEPEFVSKVCQELIRVGGVDIGNIRTSMALLAEPLTNITLTLHRHSEYREIGLQMFEELISLNIRETRAALDILDRNPTKPSTTPLWRRRRRKR</sequence>
<evidence type="ECO:0000256" key="1">
    <source>
        <dbReference type="SAM" id="Coils"/>
    </source>
</evidence>
<keyword evidence="5" id="KW-1185">Reference proteome</keyword>
<dbReference type="Proteomes" id="UP000001946">
    <property type="component" value="Chromosome"/>
</dbReference>
<evidence type="ECO:0000256" key="2">
    <source>
        <dbReference type="SAM" id="MobiDB-lite"/>
    </source>
</evidence>
<dbReference type="GO" id="GO:0005524">
    <property type="term" value="F:ATP binding"/>
    <property type="evidence" value="ECO:0007669"/>
    <property type="project" value="InterPro"/>
</dbReference>
<keyword evidence="1" id="KW-0175">Coiled coil</keyword>
<dbReference type="InterPro" id="IPR003593">
    <property type="entry name" value="AAA+_ATPase"/>
</dbReference>
<dbReference type="SUPFAM" id="SSF52540">
    <property type="entry name" value="P-loop containing nucleoside triphosphate hydrolases"/>
    <property type="match status" value="1"/>
</dbReference>
<evidence type="ECO:0000259" key="3">
    <source>
        <dbReference type="SMART" id="SM00382"/>
    </source>
</evidence>
<dbReference type="InterPro" id="IPR027417">
    <property type="entry name" value="P-loop_NTPase"/>
</dbReference>
<dbReference type="Pfam" id="PF00004">
    <property type="entry name" value="AAA"/>
    <property type="match status" value="1"/>
</dbReference>
<proteinExistence type="predicted"/>
<reference evidence="4 5" key="1">
    <citation type="journal article" date="2006" name="J. Bacteriol.">
        <title>Complete genome sequence of the dehalorespiring bacterium Desulfitobacterium hafniense Y51 and comparison with Dehalococcoides ethenogenes 195.</title>
        <authorList>
            <person name="Nonaka H."/>
            <person name="Keresztes G."/>
            <person name="Shinoda Y."/>
            <person name="Ikenaga Y."/>
            <person name="Abe M."/>
            <person name="Naito K."/>
            <person name="Inatomi K."/>
            <person name="Furukawa K."/>
            <person name="Inui M."/>
            <person name="Yukawa H."/>
        </authorList>
    </citation>
    <scope>NUCLEOTIDE SEQUENCE [LARGE SCALE GENOMIC DNA]</scope>
    <source>
        <strain evidence="4 5">Y51</strain>
    </source>
</reference>
<accession>Q24ZR1</accession>
<dbReference type="eggNOG" id="COG5635">
    <property type="taxonomic scope" value="Bacteria"/>
</dbReference>
<feature type="region of interest" description="Disordered" evidence="2">
    <location>
        <begin position="1022"/>
        <end position="1048"/>
    </location>
</feature>
<dbReference type="RefSeq" id="WP_011459242.1">
    <property type="nucleotide sequence ID" value="NC_007907.1"/>
</dbReference>
<dbReference type="InterPro" id="IPR003959">
    <property type="entry name" value="ATPase_AAA_core"/>
</dbReference>
<feature type="compositionally biased region" description="Basic and acidic residues" evidence="2">
    <location>
        <begin position="1027"/>
        <end position="1036"/>
    </location>
</feature>
<dbReference type="SMART" id="SM00382">
    <property type="entry name" value="AAA"/>
    <property type="match status" value="1"/>
</dbReference>
<dbReference type="Gene3D" id="3.40.50.300">
    <property type="entry name" value="P-loop containing nucleotide triphosphate hydrolases"/>
    <property type="match status" value="1"/>
</dbReference>
<dbReference type="EMBL" id="AP008230">
    <property type="protein sequence ID" value="BAE82481.1"/>
    <property type="molecule type" value="Genomic_DNA"/>
</dbReference>